<evidence type="ECO:0000313" key="4">
    <source>
        <dbReference type="EMBL" id="CAG2192826.1"/>
    </source>
</evidence>
<keyword evidence="1" id="KW-0863">Zinc-finger</keyword>
<dbReference type="OrthoDB" id="10063881at2759"/>
<feature type="compositionally biased region" description="Acidic residues" evidence="2">
    <location>
        <begin position="569"/>
        <end position="590"/>
    </location>
</feature>
<dbReference type="EMBL" id="CAJPWZ010000449">
    <property type="protein sequence ID" value="CAG2192826.1"/>
    <property type="molecule type" value="Genomic_DNA"/>
</dbReference>
<dbReference type="PROSITE" id="PS50158">
    <property type="entry name" value="ZF_CCHC"/>
    <property type="match status" value="1"/>
</dbReference>
<evidence type="ECO:0000313" key="5">
    <source>
        <dbReference type="Proteomes" id="UP000683360"/>
    </source>
</evidence>
<evidence type="ECO:0000256" key="2">
    <source>
        <dbReference type="SAM" id="MobiDB-lite"/>
    </source>
</evidence>
<proteinExistence type="predicted"/>
<dbReference type="PANTHER" id="PTHR23095">
    <property type="entry name" value="PARANEOPLASTIC ANTIGEN"/>
    <property type="match status" value="1"/>
</dbReference>
<evidence type="ECO:0000256" key="1">
    <source>
        <dbReference type="PROSITE-ProRule" id="PRU00047"/>
    </source>
</evidence>
<feature type="compositionally biased region" description="Acidic residues" evidence="2">
    <location>
        <begin position="511"/>
        <end position="540"/>
    </location>
</feature>
<accession>A0A8S3QDW5</accession>
<keyword evidence="1" id="KW-0479">Metal-binding</keyword>
<evidence type="ECO:0000259" key="3">
    <source>
        <dbReference type="PROSITE" id="PS50158"/>
    </source>
</evidence>
<gene>
    <name evidence="4" type="ORF">MEDL_7984</name>
</gene>
<dbReference type="SUPFAM" id="SSF57756">
    <property type="entry name" value="Retrovirus zinc finger-like domains"/>
    <property type="match status" value="1"/>
</dbReference>
<dbReference type="InterPro" id="IPR048270">
    <property type="entry name" value="PNMA_C"/>
</dbReference>
<feature type="region of interest" description="Disordered" evidence="2">
    <location>
        <begin position="439"/>
        <end position="478"/>
    </location>
</feature>
<organism evidence="4 5">
    <name type="scientific">Mytilus edulis</name>
    <name type="common">Blue mussel</name>
    <dbReference type="NCBI Taxonomy" id="6550"/>
    <lineage>
        <taxon>Eukaryota</taxon>
        <taxon>Metazoa</taxon>
        <taxon>Spiralia</taxon>
        <taxon>Lophotrochozoa</taxon>
        <taxon>Mollusca</taxon>
        <taxon>Bivalvia</taxon>
        <taxon>Autobranchia</taxon>
        <taxon>Pteriomorphia</taxon>
        <taxon>Mytilida</taxon>
        <taxon>Mytiloidea</taxon>
        <taxon>Mytilidae</taxon>
        <taxon>Mytilinae</taxon>
        <taxon>Mytilus</taxon>
    </lineage>
</organism>
<dbReference type="Proteomes" id="UP000683360">
    <property type="component" value="Unassembled WGS sequence"/>
</dbReference>
<dbReference type="InterPro" id="IPR026523">
    <property type="entry name" value="PNMA"/>
</dbReference>
<feature type="domain" description="CCHC-type" evidence="3">
    <location>
        <begin position="275"/>
        <end position="288"/>
    </location>
</feature>
<feature type="region of interest" description="Disordered" evidence="2">
    <location>
        <begin position="511"/>
        <end position="610"/>
    </location>
</feature>
<reference evidence="4" key="1">
    <citation type="submission" date="2021-03" db="EMBL/GenBank/DDBJ databases">
        <authorList>
            <person name="Bekaert M."/>
        </authorList>
    </citation>
    <scope>NUCLEOTIDE SEQUENCE</scope>
</reference>
<feature type="compositionally biased region" description="Basic and acidic residues" evidence="2">
    <location>
        <begin position="546"/>
        <end position="568"/>
    </location>
</feature>
<comment type="caution">
    <text evidence="4">The sequence shown here is derived from an EMBL/GenBank/DDBJ whole genome shotgun (WGS) entry which is preliminary data.</text>
</comment>
<keyword evidence="5" id="KW-1185">Reference proteome</keyword>
<keyword evidence="1" id="KW-0862">Zinc</keyword>
<protein>
    <recommendedName>
        <fullName evidence="3">CCHC-type domain-containing protein</fullName>
    </recommendedName>
</protein>
<dbReference type="InterPro" id="IPR001878">
    <property type="entry name" value="Znf_CCHC"/>
</dbReference>
<dbReference type="PANTHER" id="PTHR23095:SF17">
    <property type="entry name" value="PARANEOPLASTIC ANTIGEN MA1"/>
    <property type="match status" value="1"/>
</dbReference>
<dbReference type="GO" id="GO:0003676">
    <property type="term" value="F:nucleic acid binding"/>
    <property type="evidence" value="ECO:0007669"/>
    <property type="project" value="InterPro"/>
</dbReference>
<dbReference type="GO" id="GO:0008270">
    <property type="term" value="F:zinc ion binding"/>
    <property type="evidence" value="ECO:0007669"/>
    <property type="project" value="UniProtKB-KW"/>
</dbReference>
<dbReference type="Pfam" id="PF00098">
    <property type="entry name" value="zf-CCHC"/>
    <property type="match status" value="1"/>
</dbReference>
<feature type="region of interest" description="Disordered" evidence="2">
    <location>
        <begin position="183"/>
        <end position="204"/>
    </location>
</feature>
<name>A0A8S3QDW5_MYTED</name>
<dbReference type="InterPro" id="IPR036875">
    <property type="entry name" value="Znf_CCHC_sf"/>
</dbReference>
<feature type="compositionally biased region" description="Basic residues" evidence="2">
    <location>
        <begin position="449"/>
        <end position="462"/>
    </location>
</feature>
<sequence length="663" mass="75572">MEDYKDTDDDLWNAFLPRISAFSGDAKTGTPYDLWRYEVQCLIKTGHTHETITMAIRRSLRGDASKVPMRLGPEATIDDIIDKMDSIYGSVDQPKALLGQFYTARQQDDEDVARWACRLEEILSKAKNRKNVTEENINDMLTSKLFDGLRPEMKNIVRYKKDTITDFHSLLKATREIENQPNLKPYLKKKPPTQATSKSTTTTVENRQIQQLTALVKQLSQDVKALKEDRNCDQPSTNIQWSRRDTSWTPYHPDETTIYRPVEQHRRRKQNDFTCWRCRQPGHYAIDCTVRLDHSRKTQRALNLQQSFIMKQSTQQTEQKSPISGLLGKNNADADGLSRLPGIHTKPDNISEESVKAICSLVQPVAYVESLSHQPDALDNMPDMLKEHQINIRDEQMNDSTIGYWIDKVSSKMKPRKQDVPSLPFHNMLINEELVEENTTHQIPVPLPRRSKRKPASPKKKPAPVEVSTDSNTESEDESMVYVVVEEPQQEVQQDIQPDDVIQADDEIASVEEEATVPGNADDDQDRTEEHSELEEDASLPEESGGSEHETSLDDQVHDLATDALHDVTDDDSTEDENIDDDEEDDDDTSTPEPQQRRSTRTKTSTATTKYKDFVVPPVSKSAQPEWMVRADYLRTAASSGMFINMADEVSRAMLKLITKPDD</sequence>
<feature type="compositionally biased region" description="Low complexity" evidence="2">
    <location>
        <begin position="192"/>
        <end position="203"/>
    </location>
</feature>
<dbReference type="Pfam" id="PF14893">
    <property type="entry name" value="PNMA"/>
    <property type="match status" value="1"/>
</dbReference>
<dbReference type="SMART" id="SM00343">
    <property type="entry name" value="ZnF_C2HC"/>
    <property type="match status" value="1"/>
</dbReference>
<dbReference type="AlphaFoldDB" id="A0A8S3QDW5"/>